<evidence type="ECO:0000313" key="12">
    <source>
        <dbReference type="Proteomes" id="UP001203004"/>
    </source>
</evidence>
<dbReference type="EMBL" id="JAMAST010000005">
    <property type="protein sequence ID" value="MCL1631670.1"/>
    <property type="molecule type" value="Genomic_DNA"/>
</dbReference>
<evidence type="ECO:0000256" key="3">
    <source>
        <dbReference type="ARBA" id="ARBA00022692"/>
    </source>
</evidence>
<feature type="binding site" evidence="10">
    <location>
        <position position="74"/>
    </location>
    <ligand>
        <name>Na(+)</name>
        <dbReference type="ChEBI" id="CHEBI:29101"/>
        <note>structural</note>
    </ligand>
</feature>
<gene>
    <name evidence="10" type="primary">fluC</name>
    <name evidence="10" type="synonym">crcB</name>
    <name evidence="11" type="ORF">M3N64_06870</name>
</gene>
<keyword evidence="4 10" id="KW-1133">Transmembrane helix</keyword>
<keyword evidence="10" id="KW-0915">Sodium</keyword>
<feature type="binding site" evidence="10">
    <location>
        <position position="71"/>
    </location>
    <ligand>
        <name>Na(+)</name>
        <dbReference type="ChEBI" id="CHEBI:29101"/>
        <note>structural</note>
    </ligand>
</feature>
<dbReference type="PANTHER" id="PTHR28259:SF1">
    <property type="entry name" value="FLUORIDE EXPORT PROTEIN 1-RELATED"/>
    <property type="match status" value="1"/>
</dbReference>
<keyword evidence="10" id="KW-0406">Ion transport</keyword>
<feature type="transmembrane region" description="Helical" evidence="10">
    <location>
        <begin position="93"/>
        <end position="114"/>
    </location>
</feature>
<dbReference type="InterPro" id="IPR003691">
    <property type="entry name" value="FluC"/>
</dbReference>
<proteinExistence type="inferred from homology"/>
<keyword evidence="12" id="KW-1185">Reference proteome</keyword>
<evidence type="ECO:0000256" key="5">
    <source>
        <dbReference type="ARBA" id="ARBA00023136"/>
    </source>
</evidence>
<keyword evidence="2 10" id="KW-1003">Cell membrane</keyword>
<dbReference type="PANTHER" id="PTHR28259">
    <property type="entry name" value="FLUORIDE EXPORT PROTEIN 1-RELATED"/>
    <property type="match status" value="1"/>
</dbReference>
<evidence type="ECO:0000256" key="8">
    <source>
        <dbReference type="ARBA" id="ARBA00035585"/>
    </source>
</evidence>
<dbReference type="Proteomes" id="UP001203004">
    <property type="component" value="Unassembled WGS sequence"/>
</dbReference>
<evidence type="ECO:0000313" key="11">
    <source>
        <dbReference type="EMBL" id="MCL1631670.1"/>
    </source>
</evidence>
<name>A0ABT0M9X4_9BACL</name>
<reference evidence="11 12" key="1">
    <citation type="submission" date="2022-05" db="EMBL/GenBank/DDBJ databases">
        <title>Sporolactobacillus sp nov CPB3-1, isolated from tree bark (Mangifera indica L.).</title>
        <authorList>
            <person name="Phuengjayaem S."/>
            <person name="Tanasupawat S."/>
        </authorList>
    </citation>
    <scope>NUCLEOTIDE SEQUENCE [LARGE SCALE GENOMIC DNA]</scope>
    <source>
        <strain evidence="11 12">CPB3-1</strain>
    </source>
</reference>
<evidence type="ECO:0000256" key="7">
    <source>
        <dbReference type="ARBA" id="ARBA00035120"/>
    </source>
</evidence>
<organism evidence="11 12">
    <name type="scientific">Sporolactobacillus mangiferae</name>
    <dbReference type="NCBI Taxonomy" id="2940498"/>
    <lineage>
        <taxon>Bacteria</taxon>
        <taxon>Bacillati</taxon>
        <taxon>Bacillota</taxon>
        <taxon>Bacilli</taxon>
        <taxon>Bacillales</taxon>
        <taxon>Sporolactobacillaceae</taxon>
        <taxon>Sporolactobacillus</taxon>
    </lineage>
</organism>
<comment type="caution">
    <text evidence="11">The sequence shown here is derived from an EMBL/GenBank/DDBJ whole genome shotgun (WGS) entry which is preliminary data.</text>
</comment>
<dbReference type="Pfam" id="PF02537">
    <property type="entry name" value="CRCB"/>
    <property type="match status" value="1"/>
</dbReference>
<dbReference type="RefSeq" id="WP_249100109.1">
    <property type="nucleotide sequence ID" value="NZ_JAMAST010000005.1"/>
</dbReference>
<comment type="similarity">
    <text evidence="7 10">Belongs to the fluoride channel Fluc/FEX (TC 1.A.43) family.</text>
</comment>
<sequence>MHYLLLIAFGILGALSRYTVECLIPGAPFPLATFFINITGCFAITLFARSSRFFRYLSDEYRYLISTGFIGSFTTLSAFLLEVVTLVHHGHLLLAAFYYMATMLSGLAACALGVRVSHMIVSFRRERQ</sequence>
<keyword evidence="5 10" id="KW-0472">Membrane</keyword>
<dbReference type="HAMAP" id="MF_00454">
    <property type="entry name" value="FluC"/>
    <property type="match status" value="1"/>
</dbReference>
<keyword evidence="10" id="KW-0813">Transport</keyword>
<evidence type="ECO:0000256" key="10">
    <source>
        <dbReference type="HAMAP-Rule" id="MF_00454"/>
    </source>
</evidence>
<evidence type="ECO:0000256" key="2">
    <source>
        <dbReference type="ARBA" id="ARBA00022475"/>
    </source>
</evidence>
<comment type="catalytic activity">
    <reaction evidence="8">
        <text>fluoride(in) = fluoride(out)</text>
        <dbReference type="Rhea" id="RHEA:76159"/>
        <dbReference type="ChEBI" id="CHEBI:17051"/>
    </reaction>
    <physiologicalReaction direction="left-to-right" evidence="8">
        <dbReference type="Rhea" id="RHEA:76160"/>
    </physiologicalReaction>
</comment>
<evidence type="ECO:0000256" key="1">
    <source>
        <dbReference type="ARBA" id="ARBA00004651"/>
    </source>
</evidence>
<evidence type="ECO:0000256" key="4">
    <source>
        <dbReference type="ARBA" id="ARBA00022989"/>
    </source>
</evidence>
<evidence type="ECO:0000256" key="9">
    <source>
        <dbReference type="ARBA" id="ARBA00049940"/>
    </source>
</evidence>
<evidence type="ECO:0000256" key="6">
    <source>
        <dbReference type="ARBA" id="ARBA00023303"/>
    </source>
</evidence>
<comment type="function">
    <text evidence="9 10">Fluoride-specific ion channel. Important for reducing fluoride concentration in the cell, thus reducing its toxicity.</text>
</comment>
<accession>A0ABT0M9X4</accession>
<protein>
    <recommendedName>
        <fullName evidence="10">Fluoride-specific ion channel FluC</fullName>
    </recommendedName>
</protein>
<feature type="transmembrane region" description="Helical" evidence="10">
    <location>
        <begin position="29"/>
        <end position="49"/>
    </location>
</feature>
<comment type="subcellular location">
    <subcellularLocation>
        <location evidence="1 10">Cell membrane</location>
        <topology evidence="1 10">Multi-pass membrane protein</topology>
    </subcellularLocation>
</comment>
<keyword evidence="3 10" id="KW-0812">Transmembrane</keyword>
<keyword evidence="6 10" id="KW-0407">Ion channel</keyword>
<keyword evidence="10" id="KW-0479">Metal-binding</keyword>
<comment type="activity regulation">
    <text evidence="10">Na(+) is not transported, but it plays an essential structural role and its presence is essential for fluoride channel function.</text>
</comment>
<feature type="transmembrane region" description="Helical" evidence="10">
    <location>
        <begin position="61"/>
        <end position="81"/>
    </location>
</feature>